<dbReference type="InterPro" id="IPR009056">
    <property type="entry name" value="Cyt_c-like_dom"/>
</dbReference>
<feature type="chain" id="PRO_5018293231" evidence="9">
    <location>
        <begin position="20"/>
        <end position="663"/>
    </location>
</feature>
<gene>
    <name evidence="11" type="ORF">DWB85_00040</name>
</gene>
<feature type="signal peptide" evidence="9">
    <location>
        <begin position="1"/>
        <end position="19"/>
    </location>
</feature>
<dbReference type="Pfam" id="PF01011">
    <property type="entry name" value="PQQ"/>
    <property type="match status" value="1"/>
</dbReference>
<keyword evidence="12" id="KW-1185">Reference proteome</keyword>
<dbReference type="GO" id="GO:0046872">
    <property type="term" value="F:metal ion binding"/>
    <property type="evidence" value="ECO:0007669"/>
    <property type="project" value="UniProtKB-KW"/>
</dbReference>
<dbReference type="SMART" id="SM00564">
    <property type="entry name" value="PQQ"/>
    <property type="match status" value="7"/>
</dbReference>
<keyword evidence="4 8" id="KW-0479">Metal-binding</keyword>
<comment type="similarity">
    <text evidence="2">Belongs to the bacterial PQQ dehydrogenase family.</text>
</comment>
<dbReference type="SUPFAM" id="SSF46626">
    <property type="entry name" value="Cytochrome c"/>
    <property type="match status" value="1"/>
</dbReference>
<dbReference type="PANTHER" id="PTHR32303:SF10">
    <property type="entry name" value="OUTER MEMBRANE PROTEIN ASSEMBLY FACTOR BAMB"/>
    <property type="match status" value="1"/>
</dbReference>
<evidence type="ECO:0000256" key="1">
    <source>
        <dbReference type="ARBA" id="ARBA00001931"/>
    </source>
</evidence>
<sequence>MKKFLLTLAILVAGSAAYVATLDSPLKTLESLAIQHADKLPLAYFGERLFNEHCASCHDNPQMHAPGREALAGFSLDTVMVAMKFGKMQPMAAHLSDIERGLVAIYLSGSDSEAFNWIASNSCDRPVSDDQTIYVSSWGQAEGNRRFVDAGRSNITRDNVDSLELAWALAFPKVTDMRSQPAIIGDSLYFGDKTGRLYALDRTRGCLLAHTKVASGIRSAITAIDRDTLVFADSMAVVYAVDRHSLEVRWSADMRLFSTSTITGSISHHDGRLFVPISSYEVAAAGNPEHVCCESHGGVIALDAASGERLWTWHATDDAVPRGTTSDNKPLLGPSGASVWSTPTIDVARNRLYVGTGENLSHPATETSDAVVALDLDSGEQLWVFQATAGDIWNAACLSGGSNCPENAGGDFDIGASVIHAQLADGTELLLVGQKSGDAMALDMDGQLLWKTRVSNAAIGPDLHQTTTNGGIHWGMALSGERLLVPAADPERPRPGYDPRPGIHALDVRSGDPLWFQGVERGCYLADEDKPLIGLQNMRAGKNRPLEEQYACSFYYGLSAAATATAELVFSGGLNGVLRAYDVISGEQLWQTATAVAVDTVNGVSGHGGAIDVDGQVLAGDWLYVQSGYAMFGQLPGNVLLAYRLPADRPQAGLSSSGAPARE</sequence>
<evidence type="ECO:0000313" key="12">
    <source>
        <dbReference type="Proteomes" id="UP000265509"/>
    </source>
</evidence>
<evidence type="ECO:0000256" key="2">
    <source>
        <dbReference type="ARBA" id="ARBA00008156"/>
    </source>
</evidence>
<proteinExistence type="inferred from homology"/>
<evidence type="ECO:0000256" key="9">
    <source>
        <dbReference type="SAM" id="SignalP"/>
    </source>
</evidence>
<dbReference type="InterPro" id="IPR002372">
    <property type="entry name" value="PQQ_rpt_dom"/>
</dbReference>
<dbReference type="Proteomes" id="UP000265509">
    <property type="component" value="Unassembled WGS sequence"/>
</dbReference>
<name>A0A3L7E147_9GAMM</name>
<dbReference type="RefSeq" id="WP_117951853.1">
    <property type="nucleotide sequence ID" value="NZ_QRAN01000001.1"/>
</dbReference>
<evidence type="ECO:0000259" key="10">
    <source>
        <dbReference type="PROSITE" id="PS51007"/>
    </source>
</evidence>
<dbReference type="Gene3D" id="2.130.10.10">
    <property type="entry name" value="YVTN repeat-like/Quinoprotein amine dehydrogenase"/>
    <property type="match status" value="1"/>
</dbReference>
<dbReference type="GO" id="GO:0020037">
    <property type="term" value="F:heme binding"/>
    <property type="evidence" value="ECO:0007669"/>
    <property type="project" value="InterPro"/>
</dbReference>
<dbReference type="SUPFAM" id="SSF50998">
    <property type="entry name" value="Quinoprotein alcohol dehydrogenase-like"/>
    <property type="match status" value="1"/>
</dbReference>
<comment type="caution">
    <text evidence="11">The sequence shown here is derived from an EMBL/GenBank/DDBJ whole genome shotgun (WGS) entry which is preliminary data.</text>
</comment>
<dbReference type="PROSITE" id="PS51007">
    <property type="entry name" value="CYTC"/>
    <property type="match status" value="1"/>
</dbReference>
<dbReference type="OrthoDB" id="9794322at2"/>
<comment type="cofactor">
    <cofactor evidence="1">
        <name>pyrroloquinoline quinone</name>
        <dbReference type="ChEBI" id="CHEBI:58442"/>
    </cofactor>
</comment>
<evidence type="ECO:0000256" key="3">
    <source>
        <dbReference type="ARBA" id="ARBA00022617"/>
    </source>
</evidence>
<feature type="domain" description="Cytochrome c" evidence="10">
    <location>
        <begin position="41"/>
        <end position="111"/>
    </location>
</feature>
<evidence type="ECO:0000313" key="11">
    <source>
        <dbReference type="EMBL" id="RLQ23587.1"/>
    </source>
</evidence>
<protein>
    <submittedName>
        <fullName evidence="11">Dehydrogenase</fullName>
    </submittedName>
</protein>
<accession>A0A3L7E147</accession>
<keyword evidence="5 9" id="KW-0732">Signal</keyword>
<keyword evidence="7 8" id="KW-0408">Iron</keyword>
<evidence type="ECO:0000256" key="4">
    <source>
        <dbReference type="ARBA" id="ARBA00022723"/>
    </source>
</evidence>
<keyword evidence="6" id="KW-0560">Oxidoreductase</keyword>
<dbReference type="PANTHER" id="PTHR32303">
    <property type="entry name" value="QUINOPROTEIN ALCOHOL DEHYDROGENASE (CYTOCHROME C)"/>
    <property type="match status" value="1"/>
</dbReference>
<keyword evidence="3 8" id="KW-0349">Heme</keyword>
<dbReference type="InterPro" id="IPR011047">
    <property type="entry name" value="Quinoprotein_ADH-like_sf"/>
</dbReference>
<organism evidence="11 12">
    <name type="scientific">Seongchinamella sediminis</name>
    <dbReference type="NCBI Taxonomy" id="2283635"/>
    <lineage>
        <taxon>Bacteria</taxon>
        <taxon>Pseudomonadati</taxon>
        <taxon>Pseudomonadota</taxon>
        <taxon>Gammaproteobacteria</taxon>
        <taxon>Cellvibrionales</taxon>
        <taxon>Halieaceae</taxon>
        <taxon>Seongchinamella</taxon>
    </lineage>
</organism>
<dbReference type="InterPro" id="IPR015943">
    <property type="entry name" value="WD40/YVTN_repeat-like_dom_sf"/>
</dbReference>
<dbReference type="Gene3D" id="2.140.10.10">
    <property type="entry name" value="Quinoprotein alcohol dehydrogenase-like superfamily"/>
    <property type="match status" value="1"/>
</dbReference>
<dbReference type="EMBL" id="QRAN01000001">
    <property type="protein sequence ID" value="RLQ23587.1"/>
    <property type="molecule type" value="Genomic_DNA"/>
</dbReference>
<evidence type="ECO:0000256" key="5">
    <source>
        <dbReference type="ARBA" id="ARBA00022729"/>
    </source>
</evidence>
<dbReference type="InterPro" id="IPR018391">
    <property type="entry name" value="PQQ_b-propeller_rpt"/>
</dbReference>
<dbReference type="GO" id="GO:0016491">
    <property type="term" value="F:oxidoreductase activity"/>
    <property type="evidence" value="ECO:0007669"/>
    <property type="project" value="UniProtKB-KW"/>
</dbReference>
<evidence type="ECO:0000256" key="7">
    <source>
        <dbReference type="ARBA" id="ARBA00023004"/>
    </source>
</evidence>
<evidence type="ECO:0000256" key="6">
    <source>
        <dbReference type="ARBA" id="ARBA00023002"/>
    </source>
</evidence>
<reference evidence="11 12" key="1">
    <citation type="submission" date="2018-07" db="EMBL/GenBank/DDBJ databases">
        <title>Halioglobus sp. genome submission.</title>
        <authorList>
            <person name="Ye M.-Q."/>
            <person name="Du Z.-J."/>
        </authorList>
    </citation>
    <scope>NUCLEOTIDE SEQUENCE [LARGE SCALE GENOMIC DNA]</scope>
    <source>
        <strain evidence="11 12">U0301</strain>
    </source>
</reference>
<dbReference type="GO" id="GO:0009055">
    <property type="term" value="F:electron transfer activity"/>
    <property type="evidence" value="ECO:0007669"/>
    <property type="project" value="InterPro"/>
</dbReference>
<dbReference type="AlphaFoldDB" id="A0A3L7E147"/>
<evidence type="ECO:0000256" key="8">
    <source>
        <dbReference type="PROSITE-ProRule" id="PRU00433"/>
    </source>
</evidence>
<dbReference type="InterPro" id="IPR036909">
    <property type="entry name" value="Cyt_c-like_dom_sf"/>
</dbReference>